<accession>A0A9P1MUW2</accession>
<dbReference type="OrthoDB" id="5864786at2759"/>
<dbReference type="GO" id="GO:0016020">
    <property type="term" value="C:membrane"/>
    <property type="evidence" value="ECO:0007669"/>
    <property type="project" value="UniProtKB-SubCell"/>
</dbReference>
<feature type="transmembrane region" description="Helical" evidence="5">
    <location>
        <begin position="217"/>
        <end position="237"/>
    </location>
</feature>
<feature type="transmembrane region" description="Helical" evidence="5">
    <location>
        <begin position="173"/>
        <end position="197"/>
    </location>
</feature>
<evidence type="ECO:0000313" key="6">
    <source>
        <dbReference type="EMBL" id="CAI5440557.1"/>
    </source>
</evidence>
<keyword evidence="7" id="KW-1185">Reference proteome</keyword>
<protein>
    <submittedName>
        <fullName evidence="6">Uncharacterized protein</fullName>
    </submittedName>
</protein>
<dbReference type="Pfam" id="PF02117">
    <property type="entry name" value="7TM_GPCR_Sra"/>
    <property type="match status" value="1"/>
</dbReference>
<feature type="transmembrane region" description="Helical" evidence="5">
    <location>
        <begin position="7"/>
        <end position="25"/>
    </location>
</feature>
<dbReference type="PANTHER" id="PTHR31357:SF7">
    <property type="entry name" value="G_PROTEIN_RECEP_F1_2 DOMAIN-CONTAINING PROTEIN-RELATED"/>
    <property type="match status" value="1"/>
</dbReference>
<organism evidence="6 7">
    <name type="scientific">Caenorhabditis angaria</name>
    <dbReference type="NCBI Taxonomy" id="860376"/>
    <lineage>
        <taxon>Eukaryota</taxon>
        <taxon>Metazoa</taxon>
        <taxon>Ecdysozoa</taxon>
        <taxon>Nematoda</taxon>
        <taxon>Chromadorea</taxon>
        <taxon>Rhabditida</taxon>
        <taxon>Rhabditina</taxon>
        <taxon>Rhabditomorpha</taxon>
        <taxon>Rhabditoidea</taxon>
        <taxon>Rhabditidae</taxon>
        <taxon>Peloderinae</taxon>
        <taxon>Caenorhabditis</taxon>
    </lineage>
</organism>
<gene>
    <name evidence="6" type="ORF">CAMP_LOCUS3194</name>
</gene>
<feature type="transmembrane region" description="Helical" evidence="5">
    <location>
        <begin position="123"/>
        <end position="146"/>
    </location>
</feature>
<evidence type="ECO:0000256" key="4">
    <source>
        <dbReference type="ARBA" id="ARBA00023136"/>
    </source>
</evidence>
<sequence length="270" mass="31736">MFTFYLLFYNIHAIYFAIVITWSFHRSLVQSTNPCSILFNGKECYWWYIFGVFIRCVLIYQQVLQTVERLVTCFFSTKYLNSFALNILGVIGAVLTARCLAAPEESKFMSSSCFQQKYLDYNTVINMTWVMLSCEAICLPLNYYILHRNRKTIQNSSNKQFDLSSRFNNNNNMYSTITVSIITLIQTVFYTIYALYLASIYKYGILDTFFPKFNRALWFYTVPYAGLALPISITISINKILKSRTSKIEQLRRTSLSQDSYFRDLINQWK</sequence>
<name>A0A9P1MUW2_9PELO</name>
<evidence type="ECO:0000256" key="2">
    <source>
        <dbReference type="ARBA" id="ARBA00022692"/>
    </source>
</evidence>
<dbReference type="PANTHER" id="PTHR31357">
    <property type="entry name" value="SERPENTINE RECEPTOR CLASS ALPHA-10"/>
    <property type="match status" value="1"/>
</dbReference>
<dbReference type="GO" id="GO:0004984">
    <property type="term" value="F:olfactory receptor activity"/>
    <property type="evidence" value="ECO:0007669"/>
    <property type="project" value="TreeGrafter"/>
</dbReference>
<comment type="subcellular location">
    <subcellularLocation>
        <location evidence="1">Membrane</location>
        <topology evidence="1">Multi-pass membrane protein</topology>
    </subcellularLocation>
</comment>
<keyword evidence="2 5" id="KW-0812">Transmembrane</keyword>
<evidence type="ECO:0000256" key="5">
    <source>
        <dbReference type="SAM" id="Phobius"/>
    </source>
</evidence>
<reference evidence="6" key="1">
    <citation type="submission" date="2022-11" db="EMBL/GenBank/DDBJ databases">
        <authorList>
            <person name="Kikuchi T."/>
        </authorList>
    </citation>
    <scope>NUCLEOTIDE SEQUENCE</scope>
    <source>
        <strain evidence="6">PS1010</strain>
    </source>
</reference>
<dbReference type="InterPro" id="IPR000344">
    <property type="entry name" value="7TM_GPCR_serpentine_rcpt_Sra"/>
</dbReference>
<proteinExistence type="predicted"/>
<dbReference type="Proteomes" id="UP001152747">
    <property type="component" value="Unassembled WGS sequence"/>
</dbReference>
<dbReference type="InterPro" id="IPR051080">
    <property type="entry name" value="Nematode_rcpt-like_serp_alpha"/>
</dbReference>
<feature type="transmembrane region" description="Helical" evidence="5">
    <location>
        <begin position="45"/>
        <end position="63"/>
    </location>
</feature>
<evidence type="ECO:0000256" key="3">
    <source>
        <dbReference type="ARBA" id="ARBA00022989"/>
    </source>
</evidence>
<comment type="caution">
    <text evidence="6">The sequence shown here is derived from an EMBL/GenBank/DDBJ whole genome shotgun (WGS) entry which is preliminary data.</text>
</comment>
<dbReference type="AlphaFoldDB" id="A0A9P1MUW2"/>
<dbReference type="GO" id="GO:0004930">
    <property type="term" value="F:G protein-coupled receptor activity"/>
    <property type="evidence" value="ECO:0007669"/>
    <property type="project" value="InterPro"/>
</dbReference>
<evidence type="ECO:0000256" key="1">
    <source>
        <dbReference type="ARBA" id="ARBA00004141"/>
    </source>
</evidence>
<evidence type="ECO:0000313" key="7">
    <source>
        <dbReference type="Proteomes" id="UP001152747"/>
    </source>
</evidence>
<keyword evidence="4 5" id="KW-0472">Membrane</keyword>
<dbReference type="EMBL" id="CANHGI010000002">
    <property type="protein sequence ID" value="CAI5440557.1"/>
    <property type="molecule type" value="Genomic_DNA"/>
</dbReference>
<keyword evidence="3 5" id="KW-1133">Transmembrane helix</keyword>
<feature type="transmembrane region" description="Helical" evidence="5">
    <location>
        <begin position="83"/>
        <end position="103"/>
    </location>
</feature>